<feature type="domain" description="Prohead serine protease" evidence="4">
    <location>
        <begin position="4"/>
        <end position="165"/>
    </location>
</feature>
<name>A0A2X0R349_BROTH</name>
<dbReference type="EMBL" id="OUNC01000013">
    <property type="protein sequence ID" value="SPP28460.1"/>
    <property type="molecule type" value="Genomic_DNA"/>
</dbReference>
<keyword evidence="3" id="KW-0378">Hydrolase</keyword>
<dbReference type="GO" id="GO:0006508">
    <property type="term" value="P:proteolysis"/>
    <property type="evidence" value="ECO:0007669"/>
    <property type="project" value="UniProtKB-KW"/>
</dbReference>
<evidence type="ECO:0000313" key="6">
    <source>
        <dbReference type="Proteomes" id="UP000270190"/>
    </source>
</evidence>
<keyword evidence="2" id="KW-0645">Protease</keyword>
<dbReference type="Pfam" id="PF04586">
    <property type="entry name" value="Peptidase_S78"/>
    <property type="match status" value="1"/>
</dbReference>
<evidence type="ECO:0000313" key="5">
    <source>
        <dbReference type="EMBL" id="SPP28460.1"/>
    </source>
</evidence>
<sequence length="186" mass="20869">MQQLEQRKMEQVKANDNIIEGYALRFNSLSKDLGGFREVISPTALKNTDLSDVRCFIDHDSSLVLGRTANDTLKITVDEVGLHFRCELPDTTYARDLNVSVTRGDINECSFGFNVSEGGESWKREGDNYIRTINSINELAEISIVSIPAYAETNAEIAQRSLKKVVNELQKRKLTLSLELAKIKKG</sequence>
<gene>
    <name evidence="5" type="ORF">BTBSAS_200047</name>
</gene>
<proteinExistence type="predicted"/>
<protein>
    <submittedName>
        <fullName evidence="5">Peptidase U35</fullName>
    </submittedName>
</protein>
<dbReference type="InterPro" id="IPR006433">
    <property type="entry name" value="Prohead_protease"/>
</dbReference>
<dbReference type="AlphaFoldDB" id="A0A2X0R349"/>
<evidence type="ECO:0000259" key="4">
    <source>
        <dbReference type="Pfam" id="PF04586"/>
    </source>
</evidence>
<dbReference type="NCBIfam" id="TIGR01543">
    <property type="entry name" value="proheadase_HK97"/>
    <property type="match status" value="1"/>
</dbReference>
<dbReference type="GO" id="GO:0008233">
    <property type="term" value="F:peptidase activity"/>
    <property type="evidence" value="ECO:0007669"/>
    <property type="project" value="UniProtKB-KW"/>
</dbReference>
<evidence type="ECO:0000256" key="2">
    <source>
        <dbReference type="ARBA" id="ARBA00022670"/>
    </source>
</evidence>
<reference evidence="6" key="1">
    <citation type="submission" date="2018-04" db="EMBL/GenBank/DDBJ databases">
        <authorList>
            <person name="Illikoud N."/>
        </authorList>
    </citation>
    <scope>NUCLEOTIDE SEQUENCE [LARGE SCALE GENOMIC DNA]</scope>
</reference>
<dbReference type="RefSeq" id="WP_120487801.1">
    <property type="nucleotide sequence ID" value="NZ_OUNC01000013.1"/>
</dbReference>
<evidence type="ECO:0000256" key="3">
    <source>
        <dbReference type="ARBA" id="ARBA00022801"/>
    </source>
</evidence>
<accession>A0A2X0R349</accession>
<dbReference type="InterPro" id="IPR054613">
    <property type="entry name" value="Peptidase_S78_dom"/>
</dbReference>
<evidence type="ECO:0000256" key="1">
    <source>
        <dbReference type="ARBA" id="ARBA00022612"/>
    </source>
</evidence>
<organism evidence="5 6">
    <name type="scientific">Brochothrix thermosphacta</name>
    <name type="common">Microbacterium thermosphactum</name>
    <dbReference type="NCBI Taxonomy" id="2756"/>
    <lineage>
        <taxon>Bacteria</taxon>
        <taxon>Bacillati</taxon>
        <taxon>Bacillota</taxon>
        <taxon>Bacilli</taxon>
        <taxon>Bacillales</taxon>
        <taxon>Listeriaceae</taxon>
        <taxon>Brochothrix</taxon>
    </lineage>
</organism>
<keyword evidence="1" id="KW-1188">Viral release from host cell</keyword>
<dbReference type="Proteomes" id="UP000270190">
    <property type="component" value="Unassembled WGS sequence"/>
</dbReference>